<dbReference type="Gene3D" id="3.30.559.10">
    <property type="entry name" value="Chloramphenicol acetyltransferase-like domain"/>
    <property type="match status" value="3"/>
</dbReference>
<evidence type="ECO:0000256" key="1">
    <source>
        <dbReference type="ARBA" id="ARBA00022679"/>
    </source>
</evidence>
<sequence length="568" mass="60758">MPHSSKPLPRTIEIDVADPATEEVFPTSLLDGIMRKIYNPVTLTYSLDDAADLEKIISTTCAGLQTLMRDEYRFLAASVHEDPTTGHSFAKRSRGAAQSRFTIHVNDLRHTTTTPAFPTYAALAAAHFPVSALEDPRLLPPSFTPFPATPADGSGIPVTLVQLNVIRGGLIIGLAINHRVVDARGLDAIVARWAAHTRALFAPNVYAAPPPPFEHAELDREPLNWAAAEVAKGKKSKVDWRDPAVPSMRCLPDGAPTGPGVKPEDMASRIWHVSASKLAALKARASVAEDGGGGGGDAWVSTNDCLTALMWRCITRARLARHGIDAVSCAKDTRPVKLMNAIDVRAYVPTTPAAATAASSSFDSDDSGSGSGSGTEGSDTDSDTGRRPRPTSSGNGIGIPDAYPGNTVMFSHATLPLNTLLSPSSPSPSSPDPAFRHVALAIRSAISYYRSPSTLRRALSWIASCPGRGVGTIEMDFDVVLGLDVVATSWRVLRAYERADFGWSSDGGLKALRWAAPLFDGYCFFYPTRKAGAGEDEGVEVYLGLERGCMERLVADPELREWAEVRGE</sequence>
<dbReference type="Proteomes" id="UP001175001">
    <property type="component" value="Unassembled WGS sequence"/>
</dbReference>
<dbReference type="InterPro" id="IPR023213">
    <property type="entry name" value="CAT-like_dom_sf"/>
</dbReference>
<dbReference type="Pfam" id="PF22664">
    <property type="entry name" value="TRI-like_N"/>
    <property type="match status" value="1"/>
</dbReference>
<protein>
    <submittedName>
        <fullName evidence="4">Acyltransferase easC</fullName>
    </submittedName>
</protein>
<keyword evidence="5" id="KW-1185">Reference proteome</keyword>
<keyword evidence="4" id="KW-0012">Acyltransferase</keyword>
<dbReference type="AlphaFoldDB" id="A0AA40CHP1"/>
<reference evidence="4" key="1">
    <citation type="submission" date="2023-06" db="EMBL/GenBank/DDBJ databases">
        <title>Multi-omics analyses reveal the molecular pathogenesis toolkit of Lasiodiplodia hormozganensis, a cross-kingdom pathogen.</title>
        <authorList>
            <person name="Felix C."/>
            <person name="Meneses R."/>
            <person name="Goncalves M.F.M."/>
            <person name="Tilleman L."/>
            <person name="Duarte A.S."/>
            <person name="Jorrin-Novo J.V."/>
            <person name="Van De Peer Y."/>
            <person name="Deforce D."/>
            <person name="Van Nieuwerburgh F."/>
            <person name="Esteves A.C."/>
            <person name="Alves A."/>
        </authorList>
    </citation>
    <scope>NUCLEOTIDE SEQUENCE</scope>
    <source>
        <strain evidence="4">CBS 339.90</strain>
    </source>
</reference>
<comment type="caution">
    <text evidence="4">The sequence shown here is derived from an EMBL/GenBank/DDBJ whole genome shotgun (WGS) entry which is preliminary data.</text>
</comment>
<keyword evidence="1" id="KW-0808">Transferase</keyword>
<dbReference type="PANTHER" id="PTHR31642">
    <property type="entry name" value="TRICHOTHECENE 3-O-ACETYLTRANSFERASE"/>
    <property type="match status" value="1"/>
</dbReference>
<gene>
    <name evidence="4" type="primary">easC</name>
    <name evidence="4" type="ORF">DIS24_g10641</name>
</gene>
<feature type="domain" description="Trichothecene 3-O-acetyltransferase-like N-terminal" evidence="3">
    <location>
        <begin position="37"/>
        <end position="191"/>
    </location>
</feature>
<dbReference type="InterPro" id="IPR054710">
    <property type="entry name" value="Tri101-like_N"/>
</dbReference>
<feature type="region of interest" description="Disordered" evidence="2">
    <location>
        <begin position="355"/>
        <end position="399"/>
    </location>
</feature>
<dbReference type="InterPro" id="IPR050317">
    <property type="entry name" value="Plant_Fungal_Acyltransferase"/>
</dbReference>
<evidence type="ECO:0000313" key="5">
    <source>
        <dbReference type="Proteomes" id="UP001175001"/>
    </source>
</evidence>
<proteinExistence type="predicted"/>
<evidence type="ECO:0000259" key="3">
    <source>
        <dbReference type="Pfam" id="PF22664"/>
    </source>
</evidence>
<evidence type="ECO:0000256" key="2">
    <source>
        <dbReference type="SAM" id="MobiDB-lite"/>
    </source>
</evidence>
<evidence type="ECO:0000313" key="4">
    <source>
        <dbReference type="EMBL" id="KAK0637624.1"/>
    </source>
</evidence>
<dbReference type="GO" id="GO:0044550">
    <property type="term" value="P:secondary metabolite biosynthetic process"/>
    <property type="evidence" value="ECO:0007669"/>
    <property type="project" value="TreeGrafter"/>
</dbReference>
<organism evidence="4 5">
    <name type="scientific">Lasiodiplodia hormozganensis</name>
    <dbReference type="NCBI Taxonomy" id="869390"/>
    <lineage>
        <taxon>Eukaryota</taxon>
        <taxon>Fungi</taxon>
        <taxon>Dikarya</taxon>
        <taxon>Ascomycota</taxon>
        <taxon>Pezizomycotina</taxon>
        <taxon>Dothideomycetes</taxon>
        <taxon>Dothideomycetes incertae sedis</taxon>
        <taxon>Botryosphaeriales</taxon>
        <taxon>Botryosphaeriaceae</taxon>
        <taxon>Lasiodiplodia</taxon>
    </lineage>
</organism>
<dbReference type="PANTHER" id="PTHR31642:SF310">
    <property type="entry name" value="FATTY ALCOHOL:CAFFEOYL-COA ACYLTRANSFERASE"/>
    <property type="match status" value="1"/>
</dbReference>
<name>A0AA40CHP1_9PEZI</name>
<dbReference type="GO" id="GO:0016747">
    <property type="term" value="F:acyltransferase activity, transferring groups other than amino-acyl groups"/>
    <property type="evidence" value="ECO:0007669"/>
    <property type="project" value="TreeGrafter"/>
</dbReference>
<dbReference type="EMBL" id="JAUJDW010000120">
    <property type="protein sequence ID" value="KAK0637624.1"/>
    <property type="molecule type" value="Genomic_DNA"/>
</dbReference>
<accession>A0AA40CHP1</accession>